<dbReference type="Proteomes" id="UP001140453">
    <property type="component" value="Unassembled WGS sequence"/>
</dbReference>
<evidence type="ECO:0000313" key="4">
    <source>
        <dbReference type="Proteomes" id="UP001140453"/>
    </source>
</evidence>
<dbReference type="SUPFAM" id="SSF49899">
    <property type="entry name" value="Concanavalin A-like lectins/glucanases"/>
    <property type="match status" value="1"/>
</dbReference>
<evidence type="ECO:0000313" key="3">
    <source>
        <dbReference type="EMBL" id="KAJ4391723.1"/>
    </source>
</evidence>
<dbReference type="GO" id="GO:0004553">
    <property type="term" value="F:hydrolase activity, hydrolyzing O-glycosyl compounds"/>
    <property type="evidence" value="ECO:0007669"/>
    <property type="project" value="InterPro"/>
</dbReference>
<feature type="domain" description="GH16" evidence="2">
    <location>
        <begin position="44"/>
        <end position="293"/>
    </location>
</feature>
<organism evidence="3 4">
    <name type="scientific">Gnomoniopsis smithogilvyi</name>
    <dbReference type="NCBI Taxonomy" id="1191159"/>
    <lineage>
        <taxon>Eukaryota</taxon>
        <taxon>Fungi</taxon>
        <taxon>Dikarya</taxon>
        <taxon>Ascomycota</taxon>
        <taxon>Pezizomycotina</taxon>
        <taxon>Sordariomycetes</taxon>
        <taxon>Sordariomycetidae</taxon>
        <taxon>Diaporthales</taxon>
        <taxon>Gnomoniaceae</taxon>
        <taxon>Gnomoniopsis</taxon>
    </lineage>
</organism>
<feature type="signal peptide" evidence="1">
    <location>
        <begin position="1"/>
        <end position="25"/>
    </location>
</feature>
<keyword evidence="1" id="KW-0732">Signal</keyword>
<dbReference type="InterPro" id="IPR000757">
    <property type="entry name" value="Beta-glucanase-like"/>
</dbReference>
<dbReference type="PROSITE" id="PS51762">
    <property type="entry name" value="GH16_2"/>
    <property type="match status" value="1"/>
</dbReference>
<dbReference type="PANTHER" id="PTHR38121:SF5">
    <property type="entry name" value="GH16 DOMAIN-CONTAINING PROTEIN"/>
    <property type="match status" value="1"/>
</dbReference>
<reference evidence="3" key="1">
    <citation type="submission" date="2022-10" db="EMBL/GenBank/DDBJ databases">
        <title>Tapping the CABI collections for fungal endophytes: first genome assemblies for Collariella, Neodidymelliopsis, Ascochyta clinopodiicola, Didymella pomorum, Didymosphaeria variabile, Neocosmospora piperis and Neocucurbitaria cava.</title>
        <authorList>
            <person name="Hill R."/>
        </authorList>
    </citation>
    <scope>NUCLEOTIDE SEQUENCE</scope>
    <source>
        <strain evidence="3">IMI 355082</strain>
    </source>
</reference>
<comment type="caution">
    <text evidence="3">The sequence shown here is derived from an EMBL/GenBank/DDBJ whole genome shotgun (WGS) entry which is preliminary data.</text>
</comment>
<dbReference type="CDD" id="cd00413">
    <property type="entry name" value="Glyco_hydrolase_16"/>
    <property type="match status" value="1"/>
</dbReference>
<name>A0A9W8YU72_9PEZI</name>
<dbReference type="AlphaFoldDB" id="A0A9W8YU72"/>
<accession>A0A9W8YU72</accession>
<gene>
    <name evidence="3" type="ORF">N0V93_005343</name>
</gene>
<protein>
    <recommendedName>
        <fullName evidence="2">GH16 domain-containing protein</fullName>
    </recommendedName>
</protein>
<evidence type="ECO:0000256" key="1">
    <source>
        <dbReference type="SAM" id="SignalP"/>
    </source>
</evidence>
<sequence length="382" mass="41220">MLFPRPRRSSGLLGLLALTPQLTNADCECGYRVTIPSNGTNTTLTDIESPVPQQYILTDLLETNFANISDVSKNTDWIRQAFNKTAQQSLGTYGEMMAVDNIQSVLGNGLEITLRGEEDLVDGMVQGGEIDSARTDLLYGTFRSSMKLTGVSGTVSAFFFYFNDSQEIDMEFLSRQFSTDNASYPVNLVLQSEASDSASSASHTSTFQVINLPFDPRADFHEYRFDWVPGRVVFLADGAVLAEMNQTSGVPTHAGHLVFNHWSNGNAGWSGGPPASDAVMEVRYLKGYFNSSDEARQSAFADRCVDAAAEGAVCDIPDVTAGNDTAAGWFFTGQKNMTSNQTSSSDNGITGGDTSGGVGREQGITWLVMGLTSVVVGVLFHF</sequence>
<feature type="chain" id="PRO_5040843384" description="GH16 domain-containing protein" evidence="1">
    <location>
        <begin position="26"/>
        <end position="382"/>
    </location>
</feature>
<evidence type="ECO:0000259" key="2">
    <source>
        <dbReference type="PROSITE" id="PS51762"/>
    </source>
</evidence>
<keyword evidence="4" id="KW-1185">Reference proteome</keyword>
<dbReference type="EMBL" id="JAPEVB010000003">
    <property type="protein sequence ID" value="KAJ4391723.1"/>
    <property type="molecule type" value="Genomic_DNA"/>
</dbReference>
<dbReference type="GO" id="GO:0005975">
    <property type="term" value="P:carbohydrate metabolic process"/>
    <property type="evidence" value="ECO:0007669"/>
    <property type="project" value="InterPro"/>
</dbReference>
<dbReference type="OrthoDB" id="25131at2759"/>
<dbReference type="PANTHER" id="PTHR38121">
    <property type="entry name" value="GH16 DOMAIN-CONTAINING PROTEIN"/>
    <property type="match status" value="1"/>
</dbReference>
<dbReference type="InterPro" id="IPR013320">
    <property type="entry name" value="ConA-like_dom_sf"/>
</dbReference>
<proteinExistence type="predicted"/>
<dbReference type="Gene3D" id="2.60.120.200">
    <property type="match status" value="1"/>
</dbReference>
<dbReference type="Pfam" id="PF00722">
    <property type="entry name" value="Glyco_hydro_16"/>
    <property type="match status" value="1"/>
</dbReference>